<dbReference type="Pfam" id="PF11720">
    <property type="entry name" value="Inhibitor_I78"/>
    <property type="match status" value="1"/>
</dbReference>
<dbReference type="RefSeq" id="WP_207464998.1">
    <property type="nucleotide sequence ID" value="NZ_JAFNAW010000002.1"/>
</dbReference>
<dbReference type="InterPro" id="IPR021719">
    <property type="entry name" value="Prot_inh_I78"/>
</dbReference>
<name>A0ABV7IMV2_9RHOB</name>
<reference evidence="3" key="1">
    <citation type="journal article" date="2019" name="Int. J. Syst. Evol. Microbiol.">
        <title>The Global Catalogue of Microorganisms (GCM) 10K type strain sequencing project: providing services to taxonomists for standard genome sequencing and annotation.</title>
        <authorList>
            <consortium name="The Broad Institute Genomics Platform"/>
            <consortium name="The Broad Institute Genome Sequencing Center for Infectious Disease"/>
            <person name="Wu L."/>
            <person name="Ma J."/>
        </authorList>
    </citation>
    <scope>NUCLEOTIDE SEQUENCE [LARGE SCALE GENOMIC DNA]</scope>
    <source>
        <strain evidence="3">KCTC 52239</strain>
    </source>
</reference>
<protein>
    <submittedName>
        <fullName evidence="2">I78 family peptidase inhibitor</fullName>
    </submittedName>
</protein>
<dbReference type="Gene3D" id="3.30.10.10">
    <property type="entry name" value="Trypsin Inhibitor V, subunit A"/>
    <property type="match status" value="1"/>
</dbReference>
<feature type="signal peptide" evidence="1">
    <location>
        <begin position="1"/>
        <end position="29"/>
    </location>
</feature>
<dbReference type="EMBL" id="JBHRTE010000086">
    <property type="protein sequence ID" value="MFC3169787.1"/>
    <property type="molecule type" value="Genomic_DNA"/>
</dbReference>
<feature type="chain" id="PRO_5047184709" evidence="1">
    <location>
        <begin position="30"/>
        <end position="90"/>
    </location>
</feature>
<evidence type="ECO:0000313" key="3">
    <source>
        <dbReference type="Proteomes" id="UP001595557"/>
    </source>
</evidence>
<gene>
    <name evidence="2" type="ORF">ACFOD7_17185</name>
</gene>
<organism evidence="2 3">
    <name type="scientific">Paracoccus fontiphilus</name>
    <dbReference type="NCBI Taxonomy" id="1815556"/>
    <lineage>
        <taxon>Bacteria</taxon>
        <taxon>Pseudomonadati</taxon>
        <taxon>Pseudomonadota</taxon>
        <taxon>Alphaproteobacteria</taxon>
        <taxon>Rhodobacterales</taxon>
        <taxon>Paracoccaceae</taxon>
        <taxon>Paracoccus</taxon>
    </lineage>
</organism>
<comment type="caution">
    <text evidence="2">The sequence shown here is derived from an EMBL/GenBank/DDBJ whole genome shotgun (WGS) entry which is preliminary data.</text>
</comment>
<proteinExistence type="predicted"/>
<sequence>MPLPAILRPALAALTLAACSTGYSLTVAATSCDLSQHQTLVGMNIGEVYLPPQLHYREISPGQFVTLEYQPRRLNIFLDPKGWITKVTCG</sequence>
<dbReference type="Proteomes" id="UP001595557">
    <property type="component" value="Unassembled WGS sequence"/>
</dbReference>
<evidence type="ECO:0000256" key="1">
    <source>
        <dbReference type="SAM" id="SignalP"/>
    </source>
</evidence>
<evidence type="ECO:0000313" key="2">
    <source>
        <dbReference type="EMBL" id="MFC3169787.1"/>
    </source>
</evidence>
<keyword evidence="1" id="KW-0732">Signal</keyword>
<keyword evidence="3" id="KW-1185">Reference proteome</keyword>
<accession>A0ABV7IMV2</accession>